<dbReference type="AlphaFoldDB" id="A0A9N7TIE0"/>
<comment type="caution">
    <text evidence="1">The sequence shown here is derived from an EMBL/GenBank/DDBJ whole genome shotgun (WGS) entry which is preliminary data.</text>
</comment>
<accession>A0A9N7TIE0</accession>
<gene>
    <name evidence="1" type="ORF">PLEPLA_LOCUS1091</name>
</gene>
<sequence>MKQRFANSHTCNMSEHPMWNSVEPGTFSALVGESLRFLPPPGVGSLIPRCCSLWFLMTASPPPAACVGCSHACLKREDDATSCKLAADFPRGVVTEDPGLTARSSTRGQRHSG</sequence>
<reference evidence="1" key="1">
    <citation type="submission" date="2020-03" db="EMBL/GenBank/DDBJ databases">
        <authorList>
            <person name="Weist P."/>
        </authorList>
    </citation>
    <scope>NUCLEOTIDE SEQUENCE</scope>
</reference>
<proteinExistence type="predicted"/>
<evidence type="ECO:0000313" key="1">
    <source>
        <dbReference type="EMBL" id="CAB1413391.1"/>
    </source>
</evidence>
<keyword evidence="2" id="KW-1185">Reference proteome</keyword>
<dbReference type="Proteomes" id="UP001153269">
    <property type="component" value="Unassembled WGS sequence"/>
</dbReference>
<evidence type="ECO:0000313" key="2">
    <source>
        <dbReference type="Proteomes" id="UP001153269"/>
    </source>
</evidence>
<protein>
    <submittedName>
        <fullName evidence="1">Uncharacterized protein</fullName>
    </submittedName>
</protein>
<organism evidence="1 2">
    <name type="scientific">Pleuronectes platessa</name>
    <name type="common">European plaice</name>
    <dbReference type="NCBI Taxonomy" id="8262"/>
    <lineage>
        <taxon>Eukaryota</taxon>
        <taxon>Metazoa</taxon>
        <taxon>Chordata</taxon>
        <taxon>Craniata</taxon>
        <taxon>Vertebrata</taxon>
        <taxon>Euteleostomi</taxon>
        <taxon>Actinopterygii</taxon>
        <taxon>Neopterygii</taxon>
        <taxon>Teleostei</taxon>
        <taxon>Neoteleostei</taxon>
        <taxon>Acanthomorphata</taxon>
        <taxon>Carangaria</taxon>
        <taxon>Pleuronectiformes</taxon>
        <taxon>Pleuronectoidei</taxon>
        <taxon>Pleuronectidae</taxon>
        <taxon>Pleuronectes</taxon>
    </lineage>
</organism>
<name>A0A9N7TIE0_PLEPL</name>
<dbReference type="EMBL" id="CADEAL010000052">
    <property type="protein sequence ID" value="CAB1413391.1"/>
    <property type="molecule type" value="Genomic_DNA"/>
</dbReference>